<proteinExistence type="predicted"/>
<evidence type="ECO:0000313" key="3">
    <source>
        <dbReference type="Proteomes" id="UP000824890"/>
    </source>
</evidence>
<name>A0ABQ8AZU3_BRANA</name>
<protein>
    <submittedName>
        <fullName evidence="2">Uncharacterized protein</fullName>
    </submittedName>
</protein>
<accession>A0ABQ8AZU3</accession>
<evidence type="ECO:0000313" key="2">
    <source>
        <dbReference type="EMBL" id="KAH0898080.1"/>
    </source>
</evidence>
<sequence length="70" mass="8054">MQIPLTCFCSLAPQEIRRRYGGSIEFESLDESEDVFQTNGMPRYLRTESGARVSVRRSPREESSFSVVYT</sequence>
<dbReference type="Proteomes" id="UP000824890">
    <property type="component" value="Unassembled WGS sequence"/>
</dbReference>
<organism evidence="2 3">
    <name type="scientific">Brassica napus</name>
    <name type="common">Rape</name>
    <dbReference type="NCBI Taxonomy" id="3708"/>
    <lineage>
        <taxon>Eukaryota</taxon>
        <taxon>Viridiplantae</taxon>
        <taxon>Streptophyta</taxon>
        <taxon>Embryophyta</taxon>
        <taxon>Tracheophyta</taxon>
        <taxon>Spermatophyta</taxon>
        <taxon>Magnoliopsida</taxon>
        <taxon>eudicotyledons</taxon>
        <taxon>Gunneridae</taxon>
        <taxon>Pentapetalae</taxon>
        <taxon>rosids</taxon>
        <taxon>malvids</taxon>
        <taxon>Brassicales</taxon>
        <taxon>Brassicaceae</taxon>
        <taxon>Brassiceae</taxon>
        <taxon>Brassica</taxon>
    </lineage>
</organism>
<comment type="caution">
    <text evidence="2">The sequence shown here is derived from an EMBL/GenBank/DDBJ whole genome shotgun (WGS) entry which is preliminary data.</text>
</comment>
<gene>
    <name evidence="2" type="ORF">HID58_047648</name>
</gene>
<keyword evidence="3" id="KW-1185">Reference proteome</keyword>
<dbReference type="EMBL" id="JAGKQM010000012">
    <property type="protein sequence ID" value="KAH0898080.1"/>
    <property type="molecule type" value="Genomic_DNA"/>
</dbReference>
<feature type="region of interest" description="Disordered" evidence="1">
    <location>
        <begin position="49"/>
        <end position="70"/>
    </location>
</feature>
<evidence type="ECO:0000256" key="1">
    <source>
        <dbReference type="SAM" id="MobiDB-lite"/>
    </source>
</evidence>
<reference evidence="2 3" key="1">
    <citation type="submission" date="2021-05" db="EMBL/GenBank/DDBJ databases">
        <title>Genome Assembly of Synthetic Allotetraploid Brassica napus Reveals Homoeologous Exchanges between Subgenomes.</title>
        <authorList>
            <person name="Davis J.T."/>
        </authorList>
    </citation>
    <scope>NUCLEOTIDE SEQUENCE [LARGE SCALE GENOMIC DNA]</scope>
    <source>
        <strain evidence="3">cv. Da-Ae</strain>
        <tissue evidence="2">Seedling</tissue>
    </source>
</reference>